<dbReference type="PRINTS" id="PR00081">
    <property type="entry name" value="GDHRDH"/>
</dbReference>
<reference evidence="5 6" key="1">
    <citation type="submission" date="2016-10" db="EMBL/GenBank/DDBJ databases">
        <authorList>
            <person name="de Groot N.N."/>
        </authorList>
    </citation>
    <scope>NUCLEOTIDE SEQUENCE [LARGE SCALE GENOMIC DNA]</scope>
    <source>
        <strain evidence="5 6">DSM 5885</strain>
    </source>
</reference>
<evidence type="ECO:0000256" key="3">
    <source>
        <dbReference type="ARBA" id="ARBA00022857"/>
    </source>
</evidence>
<dbReference type="Gene3D" id="3.40.50.720">
    <property type="entry name" value="NAD(P)-binding Rossmann-like Domain"/>
    <property type="match status" value="1"/>
</dbReference>
<organism evidence="5 6">
    <name type="scientific">Propionivibrio dicarboxylicus</name>
    <dbReference type="NCBI Taxonomy" id="83767"/>
    <lineage>
        <taxon>Bacteria</taxon>
        <taxon>Pseudomonadati</taxon>
        <taxon>Pseudomonadota</taxon>
        <taxon>Betaproteobacteria</taxon>
        <taxon>Rhodocyclales</taxon>
        <taxon>Rhodocyclaceae</taxon>
        <taxon>Propionivibrio</taxon>
    </lineage>
</organism>
<dbReference type="AlphaFoldDB" id="A0A1G8MHE4"/>
<dbReference type="InterPro" id="IPR051721">
    <property type="entry name" value="Biopterin_syn/organic_redct"/>
</dbReference>
<dbReference type="NCBIfam" id="NF005436">
    <property type="entry name" value="PRK07023.1"/>
    <property type="match status" value="1"/>
</dbReference>
<evidence type="ECO:0000256" key="2">
    <source>
        <dbReference type="ARBA" id="ARBA00022490"/>
    </source>
</evidence>
<proteinExistence type="predicted"/>
<name>A0A1G8MHE4_9RHOO</name>
<keyword evidence="4" id="KW-0560">Oxidoreductase</keyword>
<dbReference type="Pfam" id="PF00106">
    <property type="entry name" value="adh_short"/>
    <property type="match status" value="1"/>
</dbReference>
<comment type="subcellular location">
    <subcellularLocation>
        <location evidence="1">Cytoplasm</location>
    </subcellularLocation>
</comment>
<gene>
    <name evidence="5" type="ORF">SAMN05660652_03843</name>
</gene>
<keyword evidence="6" id="KW-1185">Reference proteome</keyword>
<dbReference type="InterPro" id="IPR036291">
    <property type="entry name" value="NAD(P)-bd_dom_sf"/>
</dbReference>
<accession>A0A1G8MHE4</accession>
<keyword evidence="3" id="KW-0521">NADP</keyword>
<evidence type="ECO:0000313" key="6">
    <source>
        <dbReference type="Proteomes" id="UP000198607"/>
    </source>
</evidence>
<dbReference type="GO" id="GO:0004757">
    <property type="term" value="F:sepiapterin reductase (NADP+) activity"/>
    <property type="evidence" value="ECO:0007669"/>
    <property type="project" value="TreeGrafter"/>
</dbReference>
<dbReference type="PANTHER" id="PTHR44085:SF2">
    <property type="entry name" value="SEPIAPTERIN REDUCTASE"/>
    <property type="match status" value="1"/>
</dbReference>
<dbReference type="PANTHER" id="PTHR44085">
    <property type="entry name" value="SEPIAPTERIN REDUCTASE"/>
    <property type="match status" value="1"/>
</dbReference>
<dbReference type="EMBL" id="FNCY01000025">
    <property type="protein sequence ID" value="SDI67371.1"/>
    <property type="molecule type" value="Genomic_DNA"/>
</dbReference>
<dbReference type="GO" id="GO:0005737">
    <property type="term" value="C:cytoplasm"/>
    <property type="evidence" value="ECO:0007669"/>
    <property type="project" value="UniProtKB-SubCell"/>
</dbReference>
<dbReference type="GO" id="GO:0006729">
    <property type="term" value="P:tetrahydrobiopterin biosynthetic process"/>
    <property type="evidence" value="ECO:0007669"/>
    <property type="project" value="TreeGrafter"/>
</dbReference>
<dbReference type="SUPFAM" id="SSF51735">
    <property type="entry name" value="NAD(P)-binding Rossmann-fold domains"/>
    <property type="match status" value="1"/>
</dbReference>
<evidence type="ECO:0000313" key="5">
    <source>
        <dbReference type="EMBL" id="SDI67371.1"/>
    </source>
</evidence>
<keyword evidence="2" id="KW-0963">Cytoplasm</keyword>
<dbReference type="Proteomes" id="UP000198607">
    <property type="component" value="Unassembled WGS sequence"/>
</dbReference>
<dbReference type="InterPro" id="IPR002347">
    <property type="entry name" value="SDR_fam"/>
</dbReference>
<dbReference type="OrthoDB" id="9794387at2"/>
<evidence type="ECO:0000256" key="4">
    <source>
        <dbReference type="ARBA" id="ARBA00023002"/>
    </source>
</evidence>
<dbReference type="RefSeq" id="WP_091940184.1">
    <property type="nucleotide sequence ID" value="NZ_FNCY01000025.1"/>
</dbReference>
<evidence type="ECO:0008006" key="7">
    <source>
        <dbReference type="Google" id="ProtNLM"/>
    </source>
</evidence>
<dbReference type="STRING" id="83767.SAMN05660652_03843"/>
<protein>
    <recommendedName>
        <fullName evidence="7">Short-chain dehydrogenase</fullName>
    </recommendedName>
</protein>
<evidence type="ECO:0000256" key="1">
    <source>
        <dbReference type="ARBA" id="ARBA00004496"/>
    </source>
</evidence>
<sequence length="245" mass="25594">MTTPIKAIVTGHSRGLGAAIAERCLARGIPVLGLARRGNPELLARYPDRLSEAAIDMADAAALAAWIDGSDLRAFCADAGTLLLINNAGTLGPVGPIETQAAAAIATAVQINVAAPLMLAGAAARDHAGELRVVHISSGAARSPYAGWSVYCATKAALDHHARAVAADQNPALRICSLAPGVVDTDMQTEIRETPEAHFPLLKRFRQLKQNGLLTAPDEAARRIVDYSLGADFGKTPTADLRELP</sequence>